<sequence>MTYKMIVLDLDDTLLRDDHTISPRTKEALMTAQEQGVKVVLASGRPTFAMRTIAKELHLEEYGSFILSFNGAKIINCKTDEELFSSTLSTEIVHSLYDISKEENVWIHTYIGDDIITEKNNSYTEIEGQITGMPIVEVHNLKEAVQQPVVKVLMVENPEHLQIVESKLQKQLEGQLSVMRSKPFFLEFTEAGVTKGTSLNKLIQKLGIKREEVIAMGDSYNDQAMIEFAGLGVAMGNAPEDIKEIANYVTDTNMNDGVAKVVEKFVLKTDALV</sequence>
<dbReference type="SFLD" id="SFLDS00003">
    <property type="entry name" value="Haloacid_Dehalogenase"/>
    <property type="match status" value="1"/>
</dbReference>
<dbReference type="SFLD" id="SFLDG01140">
    <property type="entry name" value="C2.B:_Phosphomannomutase_and_P"/>
    <property type="match status" value="1"/>
</dbReference>
<dbReference type="GO" id="GO:0005829">
    <property type="term" value="C:cytosol"/>
    <property type="evidence" value="ECO:0007669"/>
    <property type="project" value="TreeGrafter"/>
</dbReference>
<dbReference type="Proteomes" id="UP000014028">
    <property type="component" value="Unassembled WGS sequence"/>
</dbReference>
<dbReference type="InterPro" id="IPR036412">
    <property type="entry name" value="HAD-like_sf"/>
</dbReference>
<dbReference type="SUPFAM" id="SSF56784">
    <property type="entry name" value="HAD-like"/>
    <property type="match status" value="1"/>
</dbReference>
<dbReference type="Pfam" id="PF08282">
    <property type="entry name" value="Hydrolase_3"/>
    <property type="match status" value="1"/>
</dbReference>
<dbReference type="Gene3D" id="3.30.1240.10">
    <property type="match status" value="1"/>
</dbReference>
<reference evidence="1 2" key="1">
    <citation type="submission" date="2012-12" db="EMBL/GenBank/DDBJ databases">
        <title>The Genome Sequence of Bacillus cereus VD184.</title>
        <authorList>
            <consortium name="The Broad Institute Genome Sequencing Platform"/>
            <consortium name="The Broad Institute Genome Sequencing Center for Infectious Disease"/>
            <person name="Feldgarden M."/>
            <person name="Van der Auwera G.A."/>
            <person name="Mahillon J."/>
            <person name="Duprez V."/>
            <person name="Timmery S."/>
            <person name="Mattelet C."/>
            <person name="Dierick K."/>
            <person name="Sun M."/>
            <person name="Yu Z."/>
            <person name="Zhu L."/>
            <person name="Hu X."/>
            <person name="Shank E.B."/>
            <person name="Swiecicka I."/>
            <person name="Hansen B.M."/>
            <person name="Andrup L."/>
            <person name="Walker B."/>
            <person name="Young S.K."/>
            <person name="Zeng Q."/>
            <person name="Gargeya S."/>
            <person name="Fitzgerald M."/>
            <person name="Haas B."/>
            <person name="Abouelleil A."/>
            <person name="Alvarado L."/>
            <person name="Arachchi H.M."/>
            <person name="Berlin A.M."/>
            <person name="Chapman S.B."/>
            <person name="Dewar J."/>
            <person name="Goldberg J."/>
            <person name="Griggs A."/>
            <person name="Gujja S."/>
            <person name="Hansen M."/>
            <person name="Howarth C."/>
            <person name="Imamovic A."/>
            <person name="Larimer J."/>
            <person name="McCowan C."/>
            <person name="Murphy C."/>
            <person name="Neiman D."/>
            <person name="Pearson M."/>
            <person name="Priest M."/>
            <person name="Roberts A."/>
            <person name="Saif S."/>
            <person name="Shea T."/>
            <person name="Sisk P."/>
            <person name="Sykes S."/>
            <person name="Wortman J."/>
            <person name="Nusbaum C."/>
            <person name="Birren B."/>
        </authorList>
    </citation>
    <scope>NUCLEOTIDE SEQUENCE [LARGE SCALE GENOMIC DNA]</scope>
    <source>
        <strain evidence="1 2">VD184</strain>
    </source>
</reference>
<gene>
    <name evidence="1" type="ORF">IKC_04667</name>
</gene>
<dbReference type="NCBIfam" id="TIGR01484">
    <property type="entry name" value="HAD-SF-IIB"/>
    <property type="match status" value="1"/>
</dbReference>
<dbReference type="PROSITE" id="PS01229">
    <property type="entry name" value="COF_2"/>
    <property type="match status" value="1"/>
</dbReference>
<accession>A0A9W5VPN3</accession>
<keyword evidence="1" id="KW-0378">Hydrolase</keyword>
<proteinExistence type="predicted"/>
<dbReference type="PANTHER" id="PTHR10000">
    <property type="entry name" value="PHOSPHOSERINE PHOSPHATASE"/>
    <property type="match status" value="1"/>
</dbReference>
<name>A0A9W5VPN3_BACCE</name>
<organism evidence="1 2">
    <name type="scientific">Bacillus cereus VD184</name>
    <dbReference type="NCBI Taxonomy" id="1053242"/>
    <lineage>
        <taxon>Bacteria</taxon>
        <taxon>Bacillati</taxon>
        <taxon>Bacillota</taxon>
        <taxon>Bacilli</taxon>
        <taxon>Bacillales</taxon>
        <taxon>Bacillaceae</taxon>
        <taxon>Bacillus</taxon>
        <taxon>Bacillus cereus group</taxon>
    </lineage>
</organism>
<dbReference type="RefSeq" id="WP_016123901.1">
    <property type="nucleotide sequence ID" value="NZ_KB976843.1"/>
</dbReference>
<dbReference type="AlphaFoldDB" id="A0A9W5VPN3"/>
<dbReference type="NCBIfam" id="TIGR00099">
    <property type="entry name" value="Cof-subfamily"/>
    <property type="match status" value="1"/>
</dbReference>
<evidence type="ECO:0000313" key="1">
    <source>
        <dbReference type="EMBL" id="EOQ01989.1"/>
    </source>
</evidence>
<dbReference type="GO" id="GO:0000287">
    <property type="term" value="F:magnesium ion binding"/>
    <property type="evidence" value="ECO:0007669"/>
    <property type="project" value="TreeGrafter"/>
</dbReference>
<dbReference type="CDD" id="cd07516">
    <property type="entry name" value="HAD_Pase"/>
    <property type="match status" value="1"/>
</dbReference>
<dbReference type="GO" id="GO:0016791">
    <property type="term" value="F:phosphatase activity"/>
    <property type="evidence" value="ECO:0007669"/>
    <property type="project" value="TreeGrafter"/>
</dbReference>
<comment type="caution">
    <text evidence="1">The sequence shown here is derived from an EMBL/GenBank/DDBJ whole genome shotgun (WGS) entry which is preliminary data.</text>
</comment>
<protein>
    <submittedName>
        <fullName evidence="1">Cof-like hydrolase</fullName>
    </submittedName>
</protein>
<dbReference type="InterPro" id="IPR000150">
    <property type="entry name" value="Cof"/>
</dbReference>
<evidence type="ECO:0000313" key="2">
    <source>
        <dbReference type="Proteomes" id="UP000014028"/>
    </source>
</evidence>
<dbReference type="PANTHER" id="PTHR10000:SF8">
    <property type="entry name" value="HAD SUPERFAMILY HYDROLASE-LIKE, TYPE 3"/>
    <property type="match status" value="1"/>
</dbReference>
<dbReference type="InterPro" id="IPR023214">
    <property type="entry name" value="HAD_sf"/>
</dbReference>
<dbReference type="Gene3D" id="3.40.50.1000">
    <property type="entry name" value="HAD superfamily/HAD-like"/>
    <property type="match status" value="1"/>
</dbReference>
<dbReference type="EMBL" id="AHFK01000099">
    <property type="protein sequence ID" value="EOQ01989.1"/>
    <property type="molecule type" value="Genomic_DNA"/>
</dbReference>
<dbReference type="InterPro" id="IPR006379">
    <property type="entry name" value="HAD-SF_hydro_IIB"/>
</dbReference>
<dbReference type="SFLD" id="SFLDG01144">
    <property type="entry name" value="C2.B.4:_PGP_Like"/>
    <property type="match status" value="1"/>
</dbReference>